<sequence length="67" mass="6894">MSAIPERLEIATLLAVAASTRTMEGAEVQDTLTASSDGLRPARGIALGVFLSAGLWVGIIAGLRTIL</sequence>
<dbReference type="Proteomes" id="UP001139516">
    <property type="component" value="Unassembled WGS sequence"/>
</dbReference>
<dbReference type="RefSeq" id="WP_248665357.1">
    <property type="nucleotide sequence ID" value="NZ_JALPRX010000007.1"/>
</dbReference>
<name>A0A9X1Y541_9PROT</name>
<keyword evidence="1" id="KW-1133">Transmembrane helix</keyword>
<comment type="caution">
    <text evidence="2">The sequence shown here is derived from an EMBL/GenBank/DDBJ whole genome shotgun (WGS) entry which is preliminary data.</text>
</comment>
<feature type="transmembrane region" description="Helical" evidence="1">
    <location>
        <begin position="41"/>
        <end position="63"/>
    </location>
</feature>
<dbReference type="EMBL" id="JALPRX010000007">
    <property type="protein sequence ID" value="MCK8783235.1"/>
    <property type="molecule type" value="Genomic_DNA"/>
</dbReference>
<keyword evidence="3" id="KW-1185">Reference proteome</keyword>
<keyword evidence="1" id="KW-0472">Membrane</keyword>
<accession>A0A9X1Y541</accession>
<evidence type="ECO:0000313" key="3">
    <source>
        <dbReference type="Proteomes" id="UP001139516"/>
    </source>
</evidence>
<dbReference type="AlphaFoldDB" id="A0A9X1Y541"/>
<proteinExistence type="predicted"/>
<evidence type="ECO:0000313" key="2">
    <source>
        <dbReference type="EMBL" id="MCK8783235.1"/>
    </source>
</evidence>
<organism evidence="2 3">
    <name type="scientific">Roseomonas acroporae</name>
    <dbReference type="NCBI Taxonomy" id="2937791"/>
    <lineage>
        <taxon>Bacteria</taxon>
        <taxon>Pseudomonadati</taxon>
        <taxon>Pseudomonadota</taxon>
        <taxon>Alphaproteobacteria</taxon>
        <taxon>Acetobacterales</taxon>
        <taxon>Roseomonadaceae</taxon>
        <taxon>Roseomonas</taxon>
    </lineage>
</organism>
<gene>
    <name evidence="2" type="ORF">M0638_02425</name>
</gene>
<keyword evidence="1" id="KW-0812">Transmembrane</keyword>
<evidence type="ECO:0000256" key="1">
    <source>
        <dbReference type="SAM" id="Phobius"/>
    </source>
</evidence>
<protein>
    <submittedName>
        <fullName evidence="2">Uncharacterized protein</fullName>
    </submittedName>
</protein>
<reference evidence="2" key="1">
    <citation type="submission" date="2022-04" db="EMBL/GenBank/DDBJ databases">
        <title>Roseomonas acroporae sp. nov., isolated from coral Acropora digitifera.</title>
        <authorList>
            <person name="Sun H."/>
        </authorList>
    </citation>
    <scope>NUCLEOTIDE SEQUENCE</scope>
    <source>
        <strain evidence="2">NAR14</strain>
    </source>
</reference>